<dbReference type="SUPFAM" id="SSF81321">
    <property type="entry name" value="Family A G protein-coupled receptor-like"/>
    <property type="match status" value="1"/>
</dbReference>
<dbReference type="Gene3D" id="1.20.1070.10">
    <property type="entry name" value="Rhodopsin 7-helix transmembrane proteins"/>
    <property type="match status" value="1"/>
</dbReference>
<feature type="transmembrane region" description="Helical" evidence="1">
    <location>
        <begin position="94"/>
        <end position="115"/>
    </location>
</feature>
<dbReference type="AlphaFoldDB" id="A0AAV5V393"/>
<dbReference type="Proteomes" id="UP001432322">
    <property type="component" value="Unassembled WGS sequence"/>
</dbReference>
<evidence type="ECO:0000313" key="3">
    <source>
        <dbReference type="Proteomes" id="UP001432322"/>
    </source>
</evidence>
<evidence type="ECO:0008006" key="4">
    <source>
        <dbReference type="Google" id="ProtNLM"/>
    </source>
</evidence>
<gene>
    <name evidence="2" type="ORF">PFISCL1PPCAC_4845</name>
</gene>
<proteinExistence type="predicted"/>
<sequence length="241" mass="27711">MNATDSTQADIKTVVIVELSVWAVFTLLTFLMLLRLLFVLRGSTCRQQLEPNFKRILINIVVVQAIASSAQLFYAIPLYFVYDQRSLIRTIFNIRTRIVVLAFTFKCYLNLVLACNRYTAMAFPIMQKTIWTSSRLNKLLLAMWLCFVTSVTGFSIATCFLNDKIYIKVVFFTCPILSIIPTIVIYCRIVCILCKMKSRHSKNMIPTIAATVTTTMGKCEFYSVQIHVEKYLNTFIFACKF</sequence>
<evidence type="ECO:0000256" key="1">
    <source>
        <dbReference type="SAM" id="Phobius"/>
    </source>
</evidence>
<comment type="caution">
    <text evidence="2">The sequence shown here is derived from an EMBL/GenBank/DDBJ whole genome shotgun (WGS) entry which is preliminary data.</text>
</comment>
<reference evidence="2" key="1">
    <citation type="submission" date="2023-10" db="EMBL/GenBank/DDBJ databases">
        <title>Genome assembly of Pristionchus species.</title>
        <authorList>
            <person name="Yoshida K."/>
            <person name="Sommer R.J."/>
        </authorList>
    </citation>
    <scope>NUCLEOTIDE SEQUENCE</scope>
    <source>
        <strain evidence="2">RS5133</strain>
    </source>
</reference>
<keyword evidence="1" id="KW-1133">Transmembrane helix</keyword>
<feature type="transmembrane region" description="Helical" evidence="1">
    <location>
        <begin position="136"/>
        <end position="157"/>
    </location>
</feature>
<accession>A0AAV5V393</accession>
<organism evidence="2 3">
    <name type="scientific">Pristionchus fissidentatus</name>
    <dbReference type="NCBI Taxonomy" id="1538716"/>
    <lineage>
        <taxon>Eukaryota</taxon>
        <taxon>Metazoa</taxon>
        <taxon>Ecdysozoa</taxon>
        <taxon>Nematoda</taxon>
        <taxon>Chromadorea</taxon>
        <taxon>Rhabditida</taxon>
        <taxon>Rhabditina</taxon>
        <taxon>Diplogasteromorpha</taxon>
        <taxon>Diplogasteroidea</taxon>
        <taxon>Neodiplogasteridae</taxon>
        <taxon>Pristionchus</taxon>
    </lineage>
</organism>
<feature type="transmembrane region" description="Helical" evidence="1">
    <location>
        <begin position="20"/>
        <end position="40"/>
    </location>
</feature>
<dbReference type="EMBL" id="BTSY01000002">
    <property type="protein sequence ID" value="GMT13548.1"/>
    <property type="molecule type" value="Genomic_DNA"/>
</dbReference>
<keyword evidence="1" id="KW-0812">Transmembrane</keyword>
<evidence type="ECO:0000313" key="2">
    <source>
        <dbReference type="EMBL" id="GMT13548.1"/>
    </source>
</evidence>
<feature type="transmembrane region" description="Helical" evidence="1">
    <location>
        <begin position="169"/>
        <end position="194"/>
    </location>
</feature>
<feature type="transmembrane region" description="Helical" evidence="1">
    <location>
        <begin position="56"/>
        <end position="82"/>
    </location>
</feature>
<name>A0AAV5V393_9BILA</name>
<keyword evidence="3" id="KW-1185">Reference proteome</keyword>
<keyword evidence="1" id="KW-0472">Membrane</keyword>
<protein>
    <recommendedName>
        <fullName evidence="4">G protein-coupled receptor</fullName>
    </recommendedName>
</protein>